<dbReference type="STRING" id="92835.RS81_01054"/>
<dbReference type="Pfam" id="PF08759">
    <property type="entry name" value="GT-D"/>
    <property type="match status" value="1"/>
</dbReference>
<feature type="domain" description="Glycosyltransferase GT-D fold" evidence="1">
    <location>
        <begin position="78"/>
        <end position="287"/>
    </location>
</feature>
<dbReference type="RefSeq" id="WP_045275011.1">
    <property type="nucleotide sequence ID" value="NZ_BAAAUP010000003.1"/>
</dbReference>
<dbReference type="AlphaFoldDB" id="A0A0M2HEQ8"/>
<dbReference type="EMBL" id="JYIZ01000040">
    <property type="protein sequence ID" value="KJL42713.1"/>
    <property type="molecule type" value="Genomic_DNA"/>
</dbReference>
<protein>
    <recommendedName>
        <fullName evidence="1">Glycosyltransferase GT-D fold domain-containing protein</fullName>
    </recommendedName>
</protein>
<dbReference type="Proteomes" id="UP000033956">
    <property type="component" value="Unassembled WGS sequence"/>
</dbReference>
<dbReference type="OrthoDB" id="796510at2"/>
<evidence type="ECO:0000313" key="2">
    <source>
        <dbReference type="EMBL" id="KJL42713.1"/>
    </source>
</evidence>
<organism evidence="2 3">
    <name type="scientific">Microbacterium terrae</name>
    <dbReference type="NCBI Taxonomy" id="69369"/>
    <lineage>
        <taxon>Bacteria</taxon>
        <taxon>Bacillati</taxon>
        <taxon>Actinomycetota</taxon>
        <taxon>Actinomycetes</taxon>
        <taxon>Micrococcales</taxon>
        <taxon>Microbacteriaceae</taxon>
        <taxon>Microbacterium</taxon>
    </lineage>
</organism>
<dbReference type="PATRIC" id="fig|92835.4.peg.1076"/>
<evidence type="ECO:0000259" key="1">
    <source>
        <dbReference type="Pfam" id="PF08759"/>
    </source>
</evidence>
<reference evidence="2 3" key="1">
    <citation type="submission" date="2015-02" db="EMBL/GenBank/DDBJ databases">
        <title>Draft genome sequences of ten Microbacterium spp. with emphasis on heavy metal contaminated environments.</title>
        <authorList>
            <person name="Corretto E."/>
        </authorList>
    </citation>
    <scope>NUCLEOTIDE SEQUENCE [LARGE SCALE GENOMIC DNA]</scope>
    <source>
        <strain evidence="2 3">DSM 12510</strain>
    </source>
</reference>
<accession>A0A0M2HEQ8</accession>
<dbReference type="InterPro" id="IPR014869">
    <property type="entry name" value="GT-D"/>
</dbReference>
<evidence type="ECO:0000313" key="3">
    <source>
        <dbReference type="Proteomes" id="UP000033956"/>
    </source>
</evidence>
<keyword evidence="3" id="KW-1185">Reference proteome</keyword>
<gene>
    <name evidence="2" type="ORF">RS81_01054</name>
</gene>
<sequence length="299" mass="33900">MAYYVLLFLAKLIPGRARRQRFIDWMRPRFSVKAIVDAAIAEELLALEAVIYRTRTADAPVVMTVDQTLDALIAGKSIARFGAGDLSTMEGWFDMFQTPGDDLSRRLREVLDSHEPDLLVAIPSFTYDLSAELADGMRDYYLHWAPHLRRILDPHIDFGARYGATEVSMGHSTFGPRFDRHGYFDKCRQIWQDARVVLIHGDGIFDGFTHDIFDNAASVEHILAPKQDAFEEYDDILRRALLAPKDSLMIAILGPTATVLAYDLHRAGYQALDLGHIAKSYEWWLNERTAASELFFAAD</sequence>
<comment type="caution">
    <text evidence="2">The sequence shown here is derived from an EMBL/GenBank/DDBJ whole genome shotgun (WGS) entry which is preliminary data.</text>
</comment>
<name>A0A0M2HEQ8_9MICO</name>
<proteinExistence type="predicted"/>